<accession>A0A2P5B0V7</accession>
<dbReference type="Proteomes" id="UP000237105">
    <property type="component" value="Unassembled WGS sequence"/>
</dbReference>
<evidence type="ECO:0000313" key="1">
    <source>
        <dbReference type="EMBL" id="PON42414.1"/>
    </source>
</evidence>
<evidence type="ECO:0000313" key="2">
    <source>
        <dbReference type="Proteomes" id="UP000237105"/>
    </source>
</evidence>
<proteinExistence type="predicted"/>
<gene>
    <name evidence="1" type="ORF">PanWU01x14_281720</name>
</gene>
<dbReference type="AlphaFoldDB" id="A0A2P5B0V7"/>
<dbReference type="EMBL" id="JXTB01000392">
    <property type="protein sequence ID" value="PON42414.1"/>
    <property type="molecule type" value="Genomic_DNA"/>
</dbReference>
<feature type="non-terminal residue" evidence="1">
    <location>
        <position position="1"/>
    </location>
</feature>
<protein>
    <submittedName>
        <fullName evidence="1">Uncharacterized protein</fullName>
    </submittedName>
</protein>
<organism evidence="1 2">
    <name type="scientific">Parasponia andersonii</name>
    <name type="common">Sponia andersonii</name>
    <dbReference type="NCBI Taxonomy" id="3476"/>
    <lineage>
        <taxon>Eukaryota</taxon>
        <taxon>Viridiplantae</taxon>
        <taxon>Streptophyta</taxon>
        <taxon>Embryophyta</taxon>
        <taxon>Tracheophyta</taxon>
        <taxon>Spermatophyta</taxon>
        <taxon>Magnoliopsida</taxon>
        <taxon>eudicotyledons</taxon>
        <taxon>Gunneridae</taxon>
        <taxon>Pentapetalae</taxon>
        <taxon>rosids</taxon>
        <taxon>fabids</taxon>
        <taxon>Rosales</taxon>
        <taxon>Cannabaceae</taxon>
        <taxon>Parasponia</taxon>
    </lineage>
</organism>
<sequence>IRSQGYFRIHDKYRHCWIQTIYSFRIGPLLQQCCTFHVS</sequence>
<comment type="caution">
    <text evidence="1">The sequence shown here is derived from an EMBL/GenBank/DDBJ whole genome shotgun (WGS) entry which is preliminary data.</text>
</comment>
<reference evidence="2" key="1">
    <citation type="submission" date="2016-06" db="EMBL/GenBank/DDBJ databases">
        <title>Parallel loss of symbiosis genes in relatives of nitrogen-fixing non-legume Parasponia.</title>
        <authorList>
            <person name="Van Velzen R."/>
            <person name="Holmer R."/>
            <person name="Bu F."/>
            <person name="Rutten L."/>
            <person name="Van Zeijl A."/>
            <person name="Liu W."/>
            <person name="Santuari L."/>
            <person name="Cao Q."/>
            <person name="Sharma T."/>
            <person name="Shen D."/>
            <person name="Roswanjaya Y."/>
            <person name="Wardhani T."/>
            <person name="Kalhor M.S."/>
            <person name="Jansen J."/>
            <person name="Van den Hoogen J."/>
            <person name="Gungor B."/>
            <person name="Hartog M."/>
            <person name="Hontelez J."/>
            <person name="Verver J."/>
            <person name="Yang W.-C."/>
            <person name="Schijlen E."/>
            <person name="Repin R."/>
            <person name="Schilthuizen M."/>
            <person name="Schranz E."/>
            <person name="Heidstra R."/>
            <person name="Miyata K."/>
            <person name="Fedorova E."/>
            <person name="Kohlen W."/>
            <person name="Bisseling T."/>
            <person name="Smit S."/>
            <person name="Geurts R."/>
        </authorList>
    </citation>
    <scope>NUCLEOTIDE SEQUENCE [LARGE SCALE GENOMIC DNA]</scope>
    <source>
        <strain evidence="2">cv. WU1-14</strain>
    </source>
</reference>
<name>A0A2P5B0V7_PARAD</name>
<keyword evidence="2" id="KW-1185">Reference proteome</keyword>